<feature type="transmembrane region" description="Helical" evidence="1">
    <location>
        <begin position="12"/>
        <end position="35"/>
    </location>
</feature>
<evidence type="ECO:0000313" key="2">
    <source>
        <dbReference type="EMBL" id="PED79966.1"/>
    </source>
</evidence>
<gene>
    <name evidence="2" type="ORF">CON65_25480</name>
</gene>
<protein>
    <submittedName>
        <fullName evidence="2">Uncharacterized protein</fullName>
    </submittedName>
</protein>
<dbReference type="AlphaFoldDB" id="A0AA91V7C2"/>
<reference evidence="2 3" key="1">
    <citation type="submission" date="2017-09" db="EMBL/GenBank/DDBJ databases">
        <title>Large-scale bioinformatics analysis of Bacillus genomes uncovers conserved roles of natural products in bacterial physiology.</title>
        <authorList>
            <consortium name="Agbiome Team Llc"/>
            <person name="Bleich R.M."/>
            <person name="Grubbs K.J."/>
            <person name="Santa Maria K.C."/>
            <person name="Allen S.E."/>
            <person name="Farag S."/>
            <person name="Shank E.A."/>
            <person name="Bowers A."/>
        </authorList>
    </citation>
    <scope>NUCLEOTIDE SEQUENCE [LARGE SCALE GENOMIC DNA]</scope>
    <source>
        <strain evidence="2 3">AFS092012</strain>
    </source>
</reference>
<name>A0AA91V7C2_9BACI</name>
<organism evidence="2 3">
    <name type="scientific">Bacillus pseudomycoides</name>
    <dbReference type="NCBI Taxonomy" id="64104"/>
    <lineage>
        <taxon>Bacteria</taxon>
        <taxon>Bacillati</taxon>
        <taxon>Bacillota</taxon>
        <taxon>Bacilli</taxon>
        <taxon>Bacillales</taxon>
        <taxon>Bacillaceae</taxon>
        <taxon>Bacillus</taxon>
        <taxon>Bacillus cereus group</taxon>
    </lineage>
</organism>
<proteinExistence type="predicted"/>
<sequence length="41" mass="4908">MWKTIVSYLPGWKVVVPAFIVFFIPYVFSKIFGWIRALEEE</sequence>
<evidence type="ECO:0000313" key="3">
    <source>
        <dbReference type="Proteomes" id="UP000221020"/>
    </source>
</evidence>
<evidence type="ECO:0000256" key="1">
    <source>
        <dbReference type="SAM" id="Phobius"/>
    </source>
</evidence>
<dbReference type="RefSeq" id="WP_097899473.1">
    <property type="nucleotide sequence ID" value="NZ_NVOR01000159.1"/>
</dbReference>
<dbReference type="Proteomes" id="UP000221020">
    <property type="component" value="Unassembled WGS sequence"/>
</dbReference>
<accession>A0AA91V7C2</accession>
<comment type="caution">
    <text evidence="2">The sequence shown here is derived from an EMBL/GenBank/DDBJ whole genome shotgun (WGS) entry which is preliminary data.</text>
</comment>
<keyword evidence="1" id="KW-0812">Transmembrane</keyword>
<dbReference type="EMBL" id="NVOR01000159">
    <property type="protein sequence ID" value="PED79966.1"/>
    <property type="molecule type" value="Genomic_DNA"/>
</dbReference>
<keyword evidence="1" id="KW-0472">Membrane</keyword>
<keyword evidence="1" id="KW-1133">Transmembrane helix</keyword>